<dbReference type="SUPFAM" id="SSF55797">
    <property type="entry name" value="PR-1-like"/>
    <property type="match status" value="1"/>
</dbReference>
<feature type="domain" description="SCP" evidence="2">
    <location>
        <begin position="122"/>
        <end position="229"/>
    </location>
</feature>
<evidence type="ECO:0000313" key="3">
    <source>
        <dbReference type="EMBL" id="CAB9520161.1"/>
    </source>
</evidence>
<gene>
    <name evidence="3" type="ORF">SEMRO_1078_G238820.1</name>
</gene>
<evidence type="ECO:0000256" key="1">
    <source>
        <dbReference type="SAM" id="MobiDB-lite"/>
    </source>
</evidence>
<dbReference type="Pfam" id="PF00188">
    <property type="entry name" value="CAP"/>
    <property type="match status" value="1"/>
</dbReference>
<accession>A0A9N8EEU8</accession>
<evidence type="ECO:0000313" key="4">
    <source>
        <dbReference type="Proteomes" id="UP001153069"/>
    </source>
</evidence>
<comment type="caution">
    <text evidence="3">The sequence shown here is derived from an EMBL/GenBank/DDBJ whole genome shotgun (WGS) entry which is preliminary data.</text>
</comment>
<sequence>MFGFLKPKSTIGGKFISFSESTSMMGRKRSRQDSKKKWRTCGSWNNVERVMETLDSTDSTMELSQENLGSSFTSTTVDMGNSSARSHRARNASMSSTSASTTATVEPIVCSDISCSRALINHTRRRWNSTLHALRQSDELDDIAAQHAEAMASEGEVFHSNPTELCESLGGAESMRRLGENVISGSDALDMHMRQLEFVTNYTNMVDARYEEVGIATARAKNGKYFLCILFRG</sequence>
<proteinExistence type="predicted"/>
<evidence type="ECO:0000259" key="2">
    <source>
        <dbReference type="Pfam" id="PF00188"/>
    </source>
</evidence>
<keyword evidence="4" id="KW-1185">Reference proteome</keyword>
<dbReference type="InterPro" id="IPR014044">
    <property type="entry name" value="CAP_dom"/>
</dbReference>
<dbReference type="EMBL" id="CAICTM010001076">
    <property type="protein sequence ID" value="CAB9520161.1"/>
    <property type="molecule type" value="Genomic_DNA"/>
</dbReference>
<dbReference type="AlphaFoldDB" id="A0A9N8EEU8"/>
<name>A0A9N8EEU8_9STRA</name>
<feature type="compositionally biased region" description="Polar residues" evidence="1">
    <location>
        <begin position="71"/>
        <end position="81"/>
    </location>
</feature>
<dbReference type="Proteomes" id="UP001153069">
    <property type="component" value="Unassembled WGS sequence"/>
</dbReference>
<dbReference type="Gene3D" id="3.40.33.10">
    <property type="entry name" value="CAP"/>
    <property type="match status" value="1"/>
</dbReference>
<reference evidence="3" key="1">
    <citation type="submission" date="2020-06" db="EMBL/GenBank/DDBJ databases">
        <authorList>
            <consortium name="Plant Systems Biology data submission"/>
        </authorList>
    </citation>
    <scope>NUCLEOTIDE SEQUENCE</scope>
    <source>
        <strain evidence="3">D6</strain>
    </source>
</reference>
<dbReference type="OrthoDB" id="45583at2759"/>
<feature type="region of interest" description="Disordered" evidence="1">
    <location>
        <begin position="71"/>
        <end position="98"/>
    </location>
</feature>
<protein>
    <recommendedName>
        <fullName evidence="2">SCP domain-containing protein</fullName>
    </recommendedName>
</protein>
<dbReference type="InterPro" id="IPR035940">
    <property type="entry name" value="CAP_sf"/>
</dbReference>
<organism evidence="3 4">
    <name type="scientific">Seminavis robusta</name>
    <dbReference type="NCBI Taxonomy" id="568900"/>
    <lineage>
        <taxon>Eukaryota</taxon>
        <taxon>Sar</taxon>
        <taxon>Stramenopiles</taxon>
        <taxon>Ochrophyta</taxon>
        <taxon>Bacillariophyta</taxon>
        <taxon>Bacillariophyceae</taxon>
        <taxon>Bacillariophycidae</taxon>
        <taxon>Naviculales</taxon>
        <taxon>Naviculaceae</taxon>
        <taxon>Seminavis</taxon>
    </lineage>
</organism>